<evidence type="ECO:0000313" key="1">
    <source>
        <dbReference type="EMBL" id="EDN83130.1"/>
    </source>
</evidence>
<dbReference type="EMBL" id="AAXD02000026">
    <property type="protein sequence ID" value="EDN83130.1"/>
    <property type="molecule type" value="Genomic_DNA"/>
</dbReference>
<dbReference type="AlphaFoldDB" id="A7A5J3"/>
<dbReference type="HOGENOM" id="CLU_3340706_0_0_11"/>
<evidence type="ECO:0000313" key="2">
    <source>
        <dbReference type="Proteomes" id="UP000003773"/>
    </source>
</evidence>
<reference evidence="1 2" key="1">
    <citation type="submission" date="2007-04" db="EMBL/GenBank/DDBJ databases">
        <authorList>
            <person name="Fulton L."/>
            <person name="Clifton S."/>
            <person name="Fulton B."/>
            <person name="Xu J."/>
            <person name="Minx P."/>
            <person name="Pepin K.H."/>
            <person name="Johnson M."/>
            <person name="Thiruvilangam P."/>
            <person name="Bhonagiri V."/>
            <person name="Nash W.E."/>
            <person name="Mardis E.R."/>
            <person name="Wilson R.K."/>
        </authorList>
    </citation>
    <scope>NUCLEOTIDE SEQUENCE [LARGE SCALE GENOMIC DNA]</scope>
    <source>
        <strain evidence="1 2">L2-32</strain>
    </source>
</reference>
<accession>A7A5J3</accession>
<proteinExistence type="predicted"/>
<comment type="caution">
    <text evidence="1">The sequence shown here is derived from an EMBL/GenBank/DDBJ whole genome shotgun (WGS) entry which is preliminary data.</text>
</comment>
<reference evidence="1 2" key="2">
    <citation type="submission" date="2007-05" db="EMBL/GenBank/DDBJ databases">
        <title>Draft genome sequence of Bifidobacterium adolescentis (L2-32).</title>
        <authorList>
            <person name="Sudarsanam P."/>
            <person name="Ley R."/>
            <person name="Guruge J."/>
            <person name="Turnbaugh P.J."/>
            <person name="Mahowald M."/>
            <person name="Liep D."/>
            <person name="Gordon J."/>
        </authorList>
    </citation>
    <scope>NUCLEOTIDE SEQUENCE [LARGE SCALE GENOMIC DNA]</scope>
    <source>
        <strain evidence="1 2">L2-32</strain>
    </source>
</reference>
<sequence>MLWGFCSVIKHVQLKYRWNGKISQMRSHIRISARLQW</sequence>
<protein>
    <submittedName>
        <fullName evidence="1">Uncharacterized protein</fullName>
    </submittedName>
</protein>
<name>A7A5J3_BIFAD</name>
<gene>
    <name evidence="1" type="ORF">BIFADO_01112</name>
</gene>
<organism evidence="1 2">
    <name type="scientific">Bifidobacterium adolescentis L2-32</name>
    <dbReference type="NCBI Taxonomy" id="411481"/>
    <lineage>
        <taxon>Bacteria</taxon>
        <taxon>Bacillati</taxon>
        <taxon>Actinomycetota</taxon>
        <taxon>Actinomycetes</taxon>
        <taxon>Bifidobacteriales</taxon>
        <taxon>Bifidobacteriaceae</taxon>
        <taxon>Bifidobacterium</taxon>
    </lineage>
</organism>
<dbReference type="Proteomes" id="UP000003773">
    <property type="component" value="Unassembled WGS sequence"/>
</dbReference>